<dbReference type="InterPro" id="IPR008780">
    <property type="entry name" value="Plasmodium_Vir"/>
</dbReference>
<keyword evidence="3" id="KW-1185">Reference proteome</keyword>
<reference evidence="3" key="1">
    <citation type="submission" date="2017-04" db="EMBL/GenBank/DDBJ databases">
        <title>Plasmodium gonderi genome.</title>
        <authorList>
            <person name="Arisue N."/>
            <person name="Honma H."/>
            <person name="Kawai S."/>
            <person name="Tougan T."/>
            <person name="Tanabe K."/>
            <person name="Horii T."/>
        </authorList>
    </citation>
    <scope>NUCLEOTIDE SEQUENCE [LARGE SCALE GENOMIC DNA]</scope>
    <source>
        <strain evidence="3">ATCC 30045</strain>
    </source>
</reference>
<feature type="transmembrane region" description="Helical" evidence="1">
    <location>
        <begin position="304"/>
        <end position="328"/>
    </location>
</feature>
<dbReference type="Pfam" id="PF05795">
    <property type="entry name" value="Plasmodium_Vir"/>
    <property type="match status" value="1"/>
</dbReference>
<dbReference type="Proteomes" id="UP000195521">
    <property type="component" value="Unassembled WGS sequence"/>
</dbReference>
<gene>
    <name evidence="2" type="ORF">PGO_000260</name>
</gene>
<dbReference type="OMA" id="YYNICEF"/>
<dbReference type="GeneID" id="39744758"/>
<protein>
    <submittedName>
        <fullName evidence="2">Variable surface protein</fullName>
    </submittedName>
</protein>
<organism evidence="2 3">
    <name type="scientific">Plasmodium gonderi</name>
    <dbReference type="NCBI Taxonomy" id="77519"/>
    <lineage>
        <taxon>Eukaryota</taxon>
        <taxon>Sar</taxon>
        <taxon>Alveolata</taxon>
        <taxon>Apicomplexa</taxon>
        <taxon>Aconoidasida</taxon>
        <taxon>Haemosporida</taxon>
        <taxon>Plasmodiidae</taxon>
        <taxon>Plasmodium</taxon>
        <taxon>Plasmodium (Plasmodium)</taxon>
    </lineage>
</organism>
<sequence length="381" mass="45708">MGKKNIQNKLKVYFENDELGLPSAHFYKKLDRRLFNYNNVNWKHNQNELRVYYNICEFFNKTHRSDFFRRLCSVLLWYLSTENTIINEENNDYNNCELLNYWIYSRLSWIYDRISDHITYMFGNLQLLWNSLIGTSRFSSFYNKCSPKFKMPYYNNWMERKKLYDYCIDYEKILLFAENYKDKREIFFNYFKIKTELYDKFNKICSKGKTQECPEFFNNCKKSSPSEALKKIRHYIERDKGISENSGMQNKDAISVHTSKESETSLEVQFDAIDSKSSEDDSLLRVYETEEFADLYINPDRSSIIFILGKTFLGLILFTVLSSILYKFTPMGIHLSKMFGQRKNIISDINRSKNMLFDYSSESCNQNYMNGEEHFVGYHPE</sequence>
<comment type="caution">
    <text evidence="2">The sequence shown here is derived from an EMBL/GenBank/DDBJ whole genome shotgun (WGS) entry which is preliminary data.</text>
</comment>
<keyword evidence="1" id="KW-0812">Transmembrane</keyword>
<dbReference type="AlphaFoldDB" id="A0A1Y1JNW2"/>
<dbReference type="RefSeq" id="XP_028546539.1">
    <property type="nucleotide sequence ID" value="XM_028690738.1"/>
</dbReference>
<proteinExistence type="predicted"/>
<keyword evidence="1" id="KW-1133">Transmembrane helix</keyword>
<name>A0A1Y1JNW2_PLAGO</name>
<keyword evidence="1" id="KW-0472">Membrane</keyword>
<evidence type="ECO:0000313" key="2">
    <source>
        <dbReference type="EMBL" id="GAW83950.1"/>
    </source>
</evidence>
<accession>A0A1Y1JNW2</accession>
<evidence type="ECO:0000313" key="3">
    <source>
        <dbReference type="Proteomes" id="UP000195521"/>
    </source>
</evidence>
<dbReference type="EMBL" id="BDQF01000037">
    <property type="protein sequence ID" value="GAW83950.1"/>
    <property type="molecule type" value="Genomic_DNA"/>
</dbReference>
<evidence type="ECO:0000256" key="1">
    <source>
        <dbReference type="SAM" id="Phobius"/>
    </source>
</evidence>